<dbReference type="Gramene" id="OIS99510">
    <property type="protein sequence ID" value="OIS99510"/>
    <property type="gene ID" value="A4A49_55188"/>
</dbReference>
<dbReference type="SMR" id="A0A1J6IP65"/>
<dbReference type="PANTHER" id="PTHR35218">
    <property type="entry name" value="RNASE H DOMAIN-CONTAINING PROTEIN"/>
    <property type="match status" value="1"/>
</dbReference>
<accession>A0A1J6IP65</accession>
<sequence length="196" mass="21939">MEQIVPVMETPSPSFHSTTQNSPPPQVPEQEGSNPNTLGLVMDPIILTEECLTLTFLENAEEKILLQTPPNIRKVSLNIRSCAWSSMQQYVLNLCPSVVTNIDLTLGQGMNYHANPPMKMLLWNCRGANNPNSRRNMDAILHENSPSVRALTETRMADHDNLLRQLPFTDLLQVPASGFSRGIALLWNNHEVTIEL</sequence>
<evidence type="ECO:0000313" key="2">
    <source>
        <dbReference type="EMBL" id="OIS99510.1"/>
    </source>
</evidence>
<dbReference type="InterPro" id="IPR036691">
    <property type="entry name" value="Endo/exonu/phosph_ase_sf"/>
</dbReference>
<name>A0A1J6IP65_NICAT</name>
<proteinExistence type="predicted"/>
<organism evidence="2 3">
    <name type="scientific">Nicotiana attenuata</name>
    <name type="common">Coyote tobacco</name>
    <dbReference type="NCBI Taxonomy" id="49451"/>
    <lineage>
        <taxon>Eukaryota</taxon>
        <taxon>Viridiplantae</taxon>
        <taxon>Streptophyta</taxon>
        <taxon>Embryophyta</taxon>
        <taxon>Tracheophyta</taxon>
        <taxon>Spermatophyta</taxon>
        <taxon>Magnoliopsida</taxon>
        <taxon>eudicotyledons</taxon>
        <taxon>Gunneridae</taxon>
        <taxon>Pentapetalae</taxon>
        <taxon>asterids</taxon>
        <taxon>lamiids</taxon>
        <taxon>Solanales</taxon>
        <taxon>Solanaceae</taxon>
        <taxon>Nicotianoideae</taxon>
        <taxon>Nicotianeae</taxon>
        <taxon>Nicotiana</taxon>
    </lineage>
</organism>
<dbReference type="PANTHER" id="PTHR35218:SF7">
    <property type="entry name" value="ENDONUCLEASE_EXONUCLEASE_PHOSPHATASE"/>
    <property type="match status" value="1"/>
</dbReference>
<dbReference type="SUPFAM" id="SSF56219">
    <property type="entry name" value="DNase I-like"/>
    <property type="match status" value="1"/>
</dbReference>
<feature type="compositionally biased region" description="Polar residues" evidence="1">
    <location>
        <begin position="11"/>
        <end position="21"/>
    </location>
</feature>
<protein>
    <recommendedName>
        <fullName evidence="4">Endonuclease/exonuclease/phosphatase domain-containing protein</fullName>
    </recommendedName>
</protein>
<dbReference type="Proteomes" id="UP000187609">
    <property type="component" value="Unassembled WGS sequence"/>
</dbReference>
<gene>
    <name evidence="2" type="ORF">A4A49_55188</name>
</gene>
<evidence type="ECO:0008006" key="4">
    <source>
        <dbReference type="Google" id="ProtNLM"/>
    </source>
</evidence>
<comment type="caution">
    <text evidence="2">The sequence shown here is derived from an EMBL/GenBank/DDBJ whole genome shotgun (WGS) entry which is preliminary data.</text>
</comment>
<keyword evidence="3" id="KW-1185">Reference proteome</keyword>
<dbReference type="EMBL" id="MJEQ01037190">
    <property type="protein sequence ID" value="OIS99510.1"/>
    <property type="molecule type" value="Genomic_DNA"/>
</dbReference>
<dbReference type="AlphaFoldDB" id="A0A1J6IP65"/>
<dbReference type="Gene3D" id="3.60.10.10">
    <property type="entry name" value="Endonuclease/exonuclease/phosphatase"/>
    <property type="match status" value="1"/>
</dbReference>
<reference evidence="2" key="1">
    <citation type="submission" date="2016-11" db="EMBL/GenBank/DDBJ databases">
        <title>The genome of Nicotiana attenuata.</title>
        <authorList>
            <person name="Xu S."/>
            <person name="Brockmoeller T."/>
            <person name="Gaquerel E."/>
            <person name="Navarro A."/>
            <person name="Kuhl H."/>
            <person name="Gase K."/>
            <person name="Ling Z."/>
            <person name="Zhou W."/>
            <person name="Kreitzer C."/>
            <person name="Stanke M."/>
            <person name="Tang H."/>
            <person name="Lyons E."/>
            <person name="Pandey P."/>
            <person name="Pandey S.P."/>
            <person name="Timmermann B."/>
            <person name="Baldwin I.T."/>
        </authorList>
    </citation>
    <scope>NUCLEOTIDE SEQUENCE [LARGE SCALE GENOMIC DNA]</scope>
    <source>
        <strain evidence="2">UT</strain>
    </source>
</reference>
<evidence type="ECO:0000313" key="3">
    <source>
        <dbReference type="Proteomes" id="UP000187609"/>
    </source>
</evidence>
<evidence type="ECO:0000256" key="1">
    <source>
        <dbReference type="SAM" id="MobiDB-lite"/>
    </source>
</evidence>
<feature type="region of interest" description="Disordered" evidence="1">
    <location>
        <begin position="1"/>
        <end position="39"/>
    </location>
</feature>